<feature type="compositionally biased region" description="Basic and acidic residues" evidence="1">
    <location>
        <begin position="781"/>
        <end position="804"/>
    </location>
</feature>
<feature type="region of interest" description="Disordered" evidence="1">
    <location>
        <begin position="1"/>
        <end position="32"/>
    </location>
</feature>
<feature type="region of interest" description="Disordered" evidence="1">
    <location>
        <begin position="536"/>
        <end position="571"/>
    </location>
</feature>
<evidence type="ECO:0000313" key="3">
    <source>
        <dbReference type="Proteomes" id="UP001152300"/>
    </source>
</evidence>
<feature type="region of interest" description="Disordered" evidence="1">
    <location>
        <begin position="767"/>
        <end position="804"/>
    </location>
</feature>
<comment type="caution">
    <text evidence="2">The sequence shown here is derived from an EMBL/GenBank/DDBJ whole genome shotgun (WGS) entry which is preliminary data.</text>
</comment>
<feature type="compositionally biased region" description="Polar residues" evidence="1">
    <location>
        <begin position="1"/>
        <end position="12"/>
    </location>
</feature>
<organism evidence="2 3">
    <name type="scientific">Sclerotinia nivalis</name>
    <dbReference type="NCBI Taxonomy" id="352851"/>
    <lineage>
        <taxon>Eukaryota</taxon>
        <taxon>Fungi</taxon>
        <taxon>Dikarya</taxon>
        <taxon>Ascomycota</taxon>
        <taxon>Pezizomycotina</taxon>
        <taxon>Leotiomycetes</taxon>
        <taxon>Helotiales</taxon>
        <taxon>Sclerotiniaceae</taxon>
        <taxon>Sclerotinia</taxon>
    </lineage>
</organism>
<evidence type="ECO:0000256" key="1">
    <source>
        <dbReference type="SAM" id="MobiDB-lite"/>
    </source>
</evidence>
<gene>
    <name evidence="2" type="ORF">OCU04_006327</name>
</gene>
<sequence length="804" mass="91708">MARFRNSSSGKSSEPLDSPTMKDNTLSSEPPFMFNAVDTDYPIVKESNEMTQQERHAFFPRFSQTEADRLRIQDITVQYYLSQTPTADFAKFNEHHIGTNGEVYDHRKYAEGKFIREGKENGEKEEGAHQAFLNQYQSFVDDMKATDKYEINQRKDSKISQRTLRRLKETYHIKEKERDEVKEEKSGIFPIFLHGSEDAFKDIDEDNIETDEEKDENDSPWYKRSKFSLFGSGRTKEVDEPEVFPFFDPTASGNVPVEQVSEVRGNSMSSLAIDMKSGKANGFREERRGFRHMGGSISEGNVPNISMRNEQCVDGNDLQTSKNTPCEPVAISDSDPPFHTEISYSSERDGEIIESEPVTDDISVINKIFKAPPEKPRRLALRSIRRKTVALPAMLKRRWSQTMNDAELKKAGKAKRLEKAKKIERAKKAAMELTSDELILWHRQEALKALVGDSPGEDVEAMLRTSNKNGTKDLENQVYQMTSDVPHVRTCSITKSDSVKSVVPIIENDSKKARSMKMAQERVLVLVLELQKAGYWPPPIPEETARDSSQSVRPLEHFNKPSSSNDFNDETQKHTLPMSEAATKDSSPPFQVPGPFSKPRPSPLFNNKSIDEIIHSQERGLPMLEHTTKESLPIPRNLKRFDTPISSTGKGINSQSDLALKEQGNPEASTSMATRTLRRSVKGNSLHRMFMKGFEKHEDYRIWGDKQIAKYKETAKEALKHVIDKRKGCLKLHKDFRNWEDAWIDKNVRNFMGVKFSDTVKIGQGRRGDVATIGEEGLEEREERAKDRAKERAEEGEQKGKEKR</sequence>
<dbReference type="AlphaFoldDB" id="A0A9X0DKG2"/>
<name>A0A9X0DKG2_9HELO</name>
<evidence type="ECO:0000313" key="2">
    <source>
        <dbReference type="EMBL" id="KAJ8065655.1"/>
    </source>
</evidence>
<accession>A0A9X0DKG2</accession>
<dbReference type="OrthoDB" id="3550454at2759"/>
<dbReference type="Proteomes" id="UP001152300">
    <property type="component" value="Unassembled WGS sequence"/>
</dbReference>
<dbReference type="EMBL" id="JAPEIS010000006">
    <property type="protein sequence ID" value="KAJ8065655.1"/>
    <property type="molecule type" value="Genomic_DNA"/>
</dbReference>
<proteinExistence type="predicted"/>
<feature type="compositionally biased region" description="Polar residues" evidence="1">
    <location>
        <begin position="644"/>
        <end position="657"/>
    </location>
</feature>
<feature type="region of interest" description="Disordered" evidence="1">
    <location>
        <begin position="319"/>
        <end position="338"/>
    </location>
</feature>
<reference evidence="2" key="1">
    <citation type="submission" date="2022-11" db="EMBL/GenBank/DDBJ databases">
        <title>Genome Resource of Sclerotinia nivalis Strain SnTB1, a Plant Pathogen Isolated from American Ginseng.</title>
        <authorList>
            <person name="Fan S."/>
        </authorList>
    </citation>
    <scope>NUCLEOTIDE SEQUENCE</scope>
    <source>
        <strain evidence="2">SnTB1</strain>
    </source>
</reference>
<feature type="region of interest" description="Disordered" evidence="1">
    <location>
        <begin position="638"/>
        <end position="659"/>
    </location>
</feature>
<keyword evidence="3" id="KW-1185">Reference proteome</keyword>
<protein>
    <submittedName>
        <fullName evidence="2">Uncharacterized protein</fullName>
    </submittedName>
</protein>